<comment type="subcellular location">
    <subcellularLocation>
        <location evidence="1 10">Cell outer membrane</location>
        <topology evidence="1 10">Multi-pass membrane protein</topology>
    </subcellularLocation>
</comment>
<keyword evidence="5 12" id="KW-0732">Signal</keyword>
<dbReference type="PROSITE" id="PS52016">
    <property type="entry name" value="TONB_DEPENDENT_REC_3"/>
    <property type="match status" value="1"/>
</dbReference>
<dbReference type="Gene3D" id="2.170.130.10">
    <property type="entry name" value="TonB-dependent receptor, plug domain"/>
    <property type="match status" value="1"/>
</dbReference>
<dbReference type="InterPro" id="IPR000531">
    <property type="entry name" value="Beta-barrel_TonB"/>
</dbReference>
<dbReference type="SUPFAM" id="SSF56935">
    <property type="entry name" value="Porins"/>
    <property type="match status" value="1"/>
</dbReference>
<feature type="domain" description="TonB-dependent receptor plug" evidence="14">
    <location>
        <begin position="114"/>
        <end position="221"/>
    </location>
</feature>
<evidence type="ECO:0000256" key="6">
    <source>
        <dbReference type="ARBA" id="ARBA00023077"/>
    </source>
</evidence>
<dbReference type="PANTHER" id="PTHR30069">
    <property type="entry name" value="TONB-DEPENDENT OUTER MEMBRANE RECEPTOR"/>
    <property type="match status" value="1"/>
</dbReference>
<organism evidence="15 16">
    <name type="scientific">Pontibacter lucknowensis</name>
    <dbReference type="NCBI Taxonomy" id="1077936"/>
    <lineage>
        <taxon>Bacteria</taxon>
        <taxon>Pseudomonadati</taxon>
        <taxon>Bacteroidota</taxon>
        <taxon>Cytophagia</taxon>
        <taxon>Cytophagales</taxon>
        <taxon>Hymenobacteraceae</taxon>
        <taxon>Pontibacter</taxon>
    </lineage>
</organism>
<keyword evidence="3 10" id="KW-1134">Transmembrane beta strand</keyword>
<dbReference type="EMBL" id="FTNM01000003">
    <property type="protein sequence ID" value="SIR11673.1"/>
    <property type="molecule type" value="Genomic_DNA"/>
</dbReference>
<dbReference type="AlphaFoldDB" id="A0A1N6YAW9"/>
<dbReference type="InterPro" id="IPR039426">
    <property type="entry name" value="TonB-dep_rcpt-like"/>
</dbReference>
<dbReference type="InterPro" id="IPR012910">
    <property type="entry name" value="Plug_dom"/>
</dbReference>
<keyword evidence="8 15" id="KW-0675">Receptor</keyword>
<gene>
    <name evidence="15" type="ORF">SAMN05421545_2384</name>
</gene>
<evidence type="ECO:0000259" key="14">
    <source>
        <dbReference type="Pfam" id="PF07715"/>
    </source>
</evidence>
<accession>A0A1N6YAW9</accession>
<proteinExistence type="inferred from homology"/>
<keyword evidence="9 10" id="KW-0998">Cell outer membrane</keyword>
<evidence type="ECO:0000256" key="9">
    <source>
        <dbReference type="ARBA" id="ARBA00023237"/>
    </source>
</evidence>
<dbReference type="Pfam" id="PF00593">
    <property type="entry name" value="TonB_dep_Rec_b-barrel"/>
    <property type="match status" value="1"/>
</dbReference>
<evidence type="ECO:0000256" key="3">
    <source>
        <dbReference type="ARBA" id="ARBA00022452"/>
    </source>
</evidence>
<dbReference type="PANTHER" id="PTHR30069:SF29">
    <property type="entry name" value="HEMOGLOBIN AND HEMOGLOBIN-HAPTOGLOBIN-BINDING PROTEIN 1-RELATED"/>
    <property type="match status" value="1"/>
</dbReference>
<keyword evidence="4 10" id="KW-0812">Transmembrane</keyword>
<dbReference type="OrthoDB" id="9764669at2"/>
<dbReference type="GO" id="GO:0044718">
    <property type="term" value="P:siderophore transmembrane transport"/>
    <property type="evidence" value="ECO:0007669"/>
    <property type="project" value="TreeGrafter"/>
</dbReference>
<evidence type="ECO:0000259" key="13">
    <source>
        <dbReference type="Pfam" id="PF00593"/>
    </source>
</evidence>
<evidence type="ECO:0000256" key="8">
    <source>
        <dbReference type="ARBA" id="ARBA00023170"/>
    </source>
</evidence>
<evidence type="ECO:0000313" key="16">
    <source>
        <dbReference type="Proteomes" id="UP000185924"/>
    </source>
</evidence>
<keyword evidence="16" id="KW-1185">Reference proteome</keyword>
<dbReference type="InterPro" id="IPR036942">
    <property type="entry name" value="Beta-barrel_TonB_sf"/>
</dbReference>
<evidence type="ECO:0000256" key="7">
    <source>
        <dbReference type="ARBA" id="ARBA00023136"/>
    </source>
</evidence>
<feature type="domain" description="TonB-dependent receptor-like beta-barrel" evidence="13">
    <location>
        <begin position="315"/>
        <end position="776"/>
    </location>
</feature>
<evidence type="ECO:0000256" key="11">
    <source>
        <dbReference type="RuleBase" id="RU003357"/>
    </source>
</evidence>
<dbReference type="Gene3D" id="2.40.170.20">
    <property type="entry name" value="TonB-dependent receptor, beta-barrel domain"/>
    <property type="match status" value="1"/>
</dbReference>
<evidence type="ECO:0000256" key="10">
    <source>
        <dbReference type="PROSITE-ProRule" id="PRU01360"/>
    </source>
</evidence>
<dbReference type="RefSeq" id="WP_076422275.1">
    <property type="nucleotide sequence ID" value="NZ_FTNM01000003.1"/>
</dbReference>
<comment type="similarity">
    <text evidence="10 11">Belongs to the TonB-dependent receptor family.</text>
</comment>
<dbReference type="GO" id="GO:0009279">
    <property type="term" value="C:cell outer membrane"/>
    <property type="evidence" value="ECO:0007669"/>
    <property type="project" value="UniProtKB-SubCell"/>
</dbReference>
<feature type="signal peptide" evidence="12">
    <location>
        <begin position="1"/>
        <end position="20"/>
    </location>
</feature>
<evidence type="ECO:0000256" key="5">
    <source>
        <dbReference type="ARBA" id="ARBA00022729"/>
    </source>
</evidence>
<name>A0A1N6YAW9_9BACT</name>
<keyword evidence="6 11" id="KW-0798">TonB box</keyword>
<keyword evidence="2 10" id="KW-0813">Transport</keyword>
<feature type="chain" id="PRO_5012952675" evidence="12">
    <location>
        <begin position="21"/>
        <end position="803"/>
    </location>
</feature>
<sequence>MKNLLHLMGWLCLLSTSTFGQVLTVKDQVTQQPLEMVQLYSKHSGQISFTDSRGRVDVSPFKGFDSLVIRLIGYDQKTLSYGQLERQGFQLYLRENNISLRTVVVSAARWQQAAKEVPQRVSTIRPKDVLLQQPQTAADMLGQAGEVFIQKSQGGGGSPMIRGFATNRVLLAVDGVRMNTAIFRSGNLQNVISLDPFAIEKTEVMFGPGSVMYGSDAIGGVMNFYTLSPKFSADASPLIKGNAAIRWSSANHEKTAHLDLSYGLKKWAFLTSATFSDYGDLTMGANGPDDYLRKEYVRSQNGQDEVITNPDPMRQVYTGYDQLNLMQKIRYRPSENWELQYGFHYSTTSDVPRYDRLTLYRNGKLRSAEWYYGPQVWAMQHLQASHRTDNKFFDQLNIGLAHQLFEESRHNRDLGKATRYNRYEKVNAYSVNLDFEKALDGRHHLFYGLEVIYNHVRSTGTDENTSTGATIPGPARYPDGSDWGSYAAFLTYRFKVGEELTVLTGARYNHILLNAAFDKSFYDLPFASADINTGAVTGSAGLVYSPKPDWQLSTNLSTGFRSPNVDDIGKIFDSAPGLVVVPNPYLKPEYAYNADLGFAKVFGEVLKLDATAFYTYLQDAMVRRDYTLNGNSFIGYEGESSQVQAIQNGAYARVWGVQAGIELKLPAGFGITSRYSLQRGREELDNGTEAPLRHAAPAFGTTRLTYTRNRFKADLYAVYNGAFRYSQLAPEEQDKAYLYATDEDGNPYSPDWTTLNLKALYQLNRHLSLSAGIENITDQRYRPYSSGIAAPGRNFVMSVRAVI</sequence>
<protein>
    <submittedName>
        <fullName evidence="15">Hemoglobin/transferrin/lactoferrin receptor protein</fullName>
    </submittedName>
</protein>
<evidence type="ECO:0000256" key="4">
    <source>
        <dbReference type="ARBA" id="ARBA00022692"/>
    </source>
</evidence>
<dbReference type="GO" id="GO:0015344">
    <property type="term" value="F:siderophore uptake transmembrane transporter activity"/>
    <property type="evidence" value="ECO:0007669"/>
    <property type="project" value="TreeGrafter"/>
</dbReference>
<dbReference type="CDD" id="cd01347">
    <property type="entry name" value="ligand_gated_channel"/>
    <property type="match status" value="1"/>
</dbReference>
<evidence type="ECO:0000256" key="1">
    <source>
        <dbReference type="ARBA" id="ARBA00004571"/>
    </source>
</evidence>
<evidence type="ECO:0000256" key="2">
    <source>
        <dbReference type="ARBA" id="ARBA00022448"/>
    </source>
</evidence>
<dbReference type="Proteomes" id="UP000185924">
    <property type="component" value="Unassembled WGS sequence"/>
</dbReference>
<keyword evidence="7 10" id="KW-0472">Membrane</keyword>
<evidence type="ECO:0000313" key="15">
    <source>
        <dbReference type="EMBL" id="SIR11673.1"/>
    </source>
</evidence>
<reference evidence="16" key="1">
    <citation type="submission" date="2017-01" db="EMBL/GenBank/DDBJ databases">
        <authorList>
            <person name="Varghese N."/>
            <person name="Submissions S."/>
        </authorList>
    </citation>
    <scope>NUCLEOTIDE SEQUENCE [LARGE SCALE GENOMIC DNA]</scope>
    <source>
        <strain evidence="16">DM9</strain>
    </source>
</reference>
<evidence type="ECO:0000256" key="12">
    <source>
        <dbReference type="SAM" id="SignalP"/>
    </source>
</evidence>
<dbReference type="Pfam" id="PF07715">
    <property type="entry name" value="Plug"/>
    <property type="match status" value="1"/>
</dbReference>
<dbReference type="STRING" id="1077936.SAMN05421545_2384"/>
<dbReference type="InterPro" id="IPR037066">
    <property type="entry name" value="Plug_dom_sf"/>
</dbReference>